<sequence>MMAPAAAHGPAVPETPAAHVSNVTHSGGGGGQGGGGGVGTGLGGGGMAASPVMSGSGGTASPMPLLPPPTPPPAGPVQPPGGGGQGAPGSATQGGPGGPGVHPASTNSTSGSGGGGSGGSSQSDVAPAPIPVSAARAHKDVVADATNRQSATDQLRVAYRIAAALNAADMANPADFRFFWMTAVTADGRIVVANSYGLGYIPEAVTLPTQVTMASADDSVPVEQRARWATYPHLALQDWAVHHDTTLRIVIGKEEHFEGIDPGAPKHILVEEDIPASGKMQGRSRLDVVAPDAAAQLAGISDLSLVDMLPPAPVDASPPADQRSTLWWEVMKHLMSSDTDRGVAHLQAFAAYSNHCQGLALHAAHTAVHAVEQRDAVANWLYWQHITSLLNSALVGASQR</sequence>
<dbReference type="Proteomes" id="UP000252015">
    <property type="component" value="Unassembled WGS sequence"/>
</dbReference>
<proteinExistence type="predicted"/>
<keyword evidence="3" id="KW-1185">Reference proteome</keyword>
<feature type="compositionally biased region" description="Pro residues" evidence="1">
    <location>
        <begin position="64"/>
        <end position="79"/>
    </location>
</feature>
<evidence type="ECO:0000256" key="1">
    <source>
        <dbReference type="SAM" id="MobiDB-lite"/>
    </source>
</evidence>
<protein>
    <submittedName>
        <fullName evidence="2">ESX-1 secretion-associated protein EspK</fullName>
    </submittedName>
</protein>
<feature type="compositionally biased region" description="Gly residues" evidence="1">
    <location>
        <begin position="80"/>
        <end position="100"/>
    </location>
</feature>
<name>A0A375YVN0_MYCSH</name>
<dbReference type="EMBL" id="UEGW01000001">
    <property type="protein sequence ID" value="SRX92899.1"/>
    <property type="molecule type" value="Genomic_DNA"/>
</dbReference>
<accession>A0A375YVN0</accession>
<feature type="compositionally biased region" description="Low complexity" evidence="1">
    <location>
        <begin position="101"/>
        <end position="110"/>
    </location>
</feature>
<reference evidence="2 3" key="1">
    <citation type="submission" date="2018-05" db="EMBL/GenBank/DDBJ databases">
        <authorList>
            <consortium name="IHU Genomes"/>
        </authorList>
    </citation>
    <scope>NUCLEOTIDE SEQUENCE [LARGE SCALE GENOMIC DNA]</scope>
    <source>
        <strain evidence="2 3">P7336</strain>
    </source>
</reference>
<evidence type="ECO:0000313" key="3">
    <source>
        <dbReference type="Proteomes" id="UP000252015"/>
    </source>
</evidence>
<feature type="compositionally biased region" description="Gly residues" evidence="1">
    <location>
        <begin position="26"/>
        <end position="47"/>
    </location>
</feature>
<evidence type="ECO:0000313" key="2">
    <source>
        <dbReference type="EMBL" id="SRX92899.1"/>
    </source>
</evidence>
<dbReference type="STRING" id="29313.BHQ16_00495"/>
<organism evidence="2 3">
    <name type="scientific">Mycobacterium shimoidei</name>
    <dbReference type="NCBI Taxonomy" id="29313"/>
    <lineage>
        <taxon>Bacteria</taxon>
        <taxon>Bacillati</taxon>
        <taxon>Actinomycetota</taxon>
        <taxon>Actinomycetes</taxon>
        <taxon>Mycobacteriales</taxon>
        <taxon>Mycobacteriaceae</taxon>
        <taxon>Mycobacterium</taxon>
    </lineage>
</organism>
<feature type="region of interest" description="Disordered" evidence="1">
    <location>
        <begin position="1"/>
        <end position="127"/>
    </location>
</feature>
<gene>
    <name evidence="2" type="primary">espK</name>
    <name evidence="2" type="ORF">MSP7336_01128</name>
</gene>
<dbReference type="AlphaFoldDB" id="A0A375YVN0"/>